<dbReference type="AlphaFoldDB" id="A0A366I3E9"/>
<comment type="caution">
    <text evidence="1">The sequence shown here is derived from an EMBL/GenBank/DDBJ whole genome shotgun (WGS) entry which is preliminary data.</text>
</comment>
<dbReference type="EMBL" id="QNRY01000028">
    <property type="protein sequence ID" value="RBP60958.1"/>
    <property type="molecule type" value="Genomic_DNA"/>
</dbReference>
<accession>A0A366I3E9</accession>
<keyword evidence="2" id="KW-1185">Reference proteome</keyword>
<evidence type="ECO:0000313" key="2">
    <source>
        <dbReference type="Proteomes" id="UP000253046"/>
    </source>
</evidence>
<dbReference type="RefSeq" id="WP_113867759.1">
    <property type="nucleotide sequence ID" value="NZ_AGJP01000001.1"/>
</dbReference>
<organism evidence="1 2">
    <name type="scientific">Brenneria salicis ATCC 15712 = DSM 30166</name>
    <dbReference type="NCBI Taxonomy" id="714314"/>
    <lineage>
        <taxon>Bacteria</taxon>
        <taxon>Pseudomonadati</taxon>
        <taxon>Pseudomonadota</taxon>
        <taxon>Gammaproteobacteria</taxon>
        <taxon>Enterobacterales</taxon>
        <taxon>Pectobacteriaceae</taxon>
        <taxon>Brenneria</taxon>
    </lineage>
</organism>
<dbReference type="OrthoDB" id="6461400at2"/>
<dbReference type="Proteomes" id="UP000253046">
    <property type="component" value="Unassembled WGS sequence"/>
</dbReference>
<name>A0A366I3E9_9GAMM</name>
<gene>
    <name evidence="1" type="ORF">DES54_12810</name>
</gene>
<sequence>MINVAQILKNLAAFCSIKGVQPDELVTAIFDKEYNRIETYKVNSFVHFIISYSENIDDEKNTIIMRYIYDENKTLLKIEQKINNSSYSVQWDRDNSLKKYLINQLNALPELKREEVYQMILDMLPNNASHVLPPELKLVS</sequence>
<proteinExistence type="predicted"/>
<reference evidence="1 2" key="1">
    <citation type="submission" date="2018-06" db="EMBL/GenBank/DDBJ databases">
        <title>Genomic Encyclopedia of Type Strains, Phase IV (KMG-IV): sequencing the most valuable type-strain genomes for metagenomic binning, comparative biology and taxonomic classification.</title>
        <authorList>
            <person name="Goeker M."/>
        </authorList>
    </citation>
    <scope>NUCLEOTIDE SEQUENCE [LARGE SCALE GENOMIC DNA]</scope>
    <source>
        <strain evidence="1 2">DSM 30166</strain>
    </source>
</reference>
<evidence type="ECO:0000313" key="1">
    <source>
        <dbReference type="EMBL" id="RBP60958.1"/>
    </source>
</evidence>
<protein>
    <submittedName>
        <fullName evidence="1">Uncharacterized protein</fullName>
    </submittedName>
</protein>